<evidence type="ECO:0000313" key="2">
    <source>
        <dbReference type="Proteomes" id="UP001267426"/>
    </source>
</evidence>
<name>A0ABU3BUL8_9BACT</name>
<dbReference type="Proteomes" id="UP001267426">
    <property type="component" value="Unassembled WGS sequence"/>
</dbReference>
<protein>
    <submittedName>
        <fullName evidence="1">Uncharacterized protein</fullName>
    </submittedName>
</protein>
<dbReference type="EMBL" id="JAVRHT010000043">
    <property type="protein sequence ID" value="MDT0632930.1"/>
    <property type="molecule type" value="Genomic_DNA"/>
</dbReference>
<proteinExistence type="predicted"/>
<keyword evidence="2" id="KW-1185">Reference proteome</keyword>
<gene>
    <name evidence="1" type="ORF">RM540_14325</name>
</gene>
<sequence length="91" mass="10198">MPRTLYVTGDPYDRALVARLVALLRERSCRSVRAATLALEDEGIEYDGVHEAEIYVDSDTWIAWLTDREAAALRASLHPFPVHPVLPDPVP</sequence>
<organism evidence="1 2">
    <name type="scientific">Rubrivirga litoralis</name>
    <dbReference type="NCBI Taxonomy" id="3075598"/>
    <lineage>
        <taxon>Bacteria</taxon>
        <taxon>Pseudomonadati</taxon>
        <taxon>Rhodothermota</taxon>
        <taxon>Rhodothermia</taxon>
        <taxon>Rhodothermales</taxon>
        <taxon>Rubricoccaceae</taxon>
        <taxon>Rubrivirga</taxon>
    </lineage>
</organism>
<reference evidence="1 2" key="1">
    <citation type="submission" date="2023-09" db="EMBL/GenBank/DDBJ databases">
        <authorList>
            <person name="Rey-Velasco X."/>
        </authorList>
    </citation>
    <scope>NUCLEOTIDE SEQUENCE [LARGE SCALE GENOMIC DNA]</scope>
    <source>
        <strain evidence="1 2">F394</strain>
    </source>
</reference>
<evidence type="ECO:0000313" key="1">
    <source>
        <dbReference type="EMBL" id="MDT0632930.1"/>
    </source>
</evidence>
<dbReference type="RefSeq" id="WP_311665319.1">
    <property type="nucleotide sequence ID" value="NZ_JAVRHT010000043.1"/>
</dbReference>
<accession>A0ABU3BUL8</accession>
<comment type="caution">
    <text evidence="1">The sequence shown here is derived from an EMBL/GenBank/DDBJ whole genome shotgun (WGS) entry which is preliminary data.</text>
</comment>